<dbReference type="EMBL" id="PGFT01000001">
    <property type="protein sequence ID" value="MDH4904794.1"/>
    <property type="molecule type" value="Genomic_DNA"/>
</dbReference>
<gene>
    <name evidence="1" type="ORF">CUR83_06895</name>
</gene>
<dbReference type="Proteomes" id="UP001243298">
    <property type="component" value="Unassembled WGS sequence"/>
</dbReference>
<dbReference type="RefSeq" id="WP_284719355.1">
    <property type="nucleotide sequence ID" value="NZ_PGFT01000001.1"/>
</dbReference>
<dbReference type="Pfam" id="PF24172">
    <property type="entry name" value="CdiI_ImmP"/>
    <property type="match status" value="1"/>
</dbReference>
<accession>A0ABT6IT97</accession>
<keyword evidence="2" id="KW-1185">Reference proteome</keyword>
<evidence type="ECO:0000313" key="1">
    <source>
        <dbReference type="EMBL" id="MDH4904794.1"/>
    </source>
</evidence>
<evidence type="ECO:0000313" key="2">
    <source>
        <dbReference type="Proteomes" id="UP001243298"/>
    </source>
</evidence>
<name>A0ABT6IT97_9GAMM</name>
<sequence length="130" mass="14824">MSILFDEALEALKEVRVLKDEESKEVIDHFISSFPIQTSGSGRIDWDKIDNKVSLVSVQEIKTQIDFGLTEKCLVIWNDESHPILETTIENVIHAFDDVTAVSFDTWIFFPKSNNVIENLSSSLKMTTLF</sequence>
<reference evidence="1 2" key="1">
    <citation type="submission" date="2017-11" db="EMBL/GenBank/DDBJ databases">
        <title>Whole genome sequencing of Psychrobacter pocilloporae S6-60T(=JCM 31058T=LMG 29157T).</title>
        <authorList>
            <person name="Das S.K."/>
        </authorList>
    </citation>
    <scope>NUCLEOTIDE SEQUENCE [LARGE SCALE GENOMIC DNA]</scope>
    <source>
        <strain evidence="1 2">S6-60</strain>
    </source>
</reference>
<proteinExistence type="predicted"/>
<organism evidence="1 2">
    <name type="scientific">Psychrobacter pocilloporae</name>
    <dbReference type="NCBI Taxonomy" id="1775882"/>
    <lineage>
        <taxon>Bacteria</taxon>
        <taxon>Pseudomonadati</taxon>
        <taxon>Pseudomonadota</taxon>
        <taxon>Gammaproteobacteria</taxon>
        <taxon>Moraxellales</taxon>
        <taxon>Moraxellaceae</taxon>
        <taxon>Psychrobacter</taxon>
    </lineage>
</organism>
<dbReference type="InterPro" id="IPR049585">
    <property type="entry name" value="CdiI_EcoliA0-like"/>
</dbReference>
<dbReference type="CDD" id="cd20693">
    <property type="entry name" value="CdiI_EcoliA0-like"/>
    <property type="match status" value="1"/>
</dbReference>
<protein>
    <submittedName>
        <fullName evidence="1">Uncharacterized protein</fullName>
    </submittedName>
</protein>
<comment type="caution">
    <text evidence="1">The sequence shown here is derived from an EMBL/GenBank/DDBJ whole genome shotgun (WGS) entry which is preliminary data.</text>
</comment>